<comment type="caution">
    <text evidence="6">The sequence shown here is derived from an EMBL/GenBank/DDBJ whole genome shotgun (WGS) entry which is preliminary data.</text>
</comment>
<feature type="modified residue" description="N6-(pyridoxal phosphate)lysine" evidence="5">
    <location>
        <position position="252"/>
    </location>
</feature>
<dbReference type="PATRIC" id="fig|411473.3.peg.1060"/>
<evidence type="ECO:0000256" key="1">
    <source>
        <dbReference type="ARBA" id="ARBA00022576"/>
    </source>
</evidence>
<proteinExistence type="inferred from homology"/>
<dbReference type="Gene3D" id="3.40.640.10">
    <property type="entry name" value="Type I PLP-dependent aspartate aminotransferase-like (Major domain)"/>
    <property type="match status" value="1"/>
</dbReference>
<dbReference type="InterPro" id="IPR015422">
    <property type="entry name" value="PyrdxlP-dep_Trfase_small"/>
</dbReference>
<accession>U2KVN1</accession>
<feature type="binding site" evidence="5">
    <location>
        <position position="141"/>
    </location>
    <ligand>
        <name>N(2)-acetyl-L-ornithine</name>
        <dbReference type="ChEBI" id="CHEBI:57805"/>
    </ligand>
</feature>
<dbReference type="Gene3D" id="3.90.1150.10">
    <property type="entry name" value="Aspartate Aminotransferase, domain 1"/>
    <property type="match status" value="1"/>
</dbReference>
<evidence type="ECO:0000256" key="2">
    <source>
        <dbReference type="ARBA" id="ARBA00022605"/>
    </source>
</evidence>
<evidence type="ECO:0000256" key="4">
    <source>
        <dbReference type="ARBA" id="ARBA00022898"/>
    </source>
</evidence>
<dbReference type="InterPro" id="IPR015421">
    <property type="entry name" value="PyrdxlP-dep_Trfase_major"/>
</dbReference>
<dbReference type="UniPathway" id="UPA00068">
    <property type="reaction ID" value="UER00109"/>
</dbReference>
<dbReference type="PANTHER" id="PTHR11986">
    <property type="entry name" value="AMINOTRANSFERASE CLASS III"/>
    <property type="match status" value="1"/>
</dbReference>
<sequence>MMKMTTQEQMNQSVMGTYGRFPVVIDHGAGESCADETGKQYIDFGSGIGTTSLGYCNEAWTEAVCKQVKTMQHTSNLYYTKVQADFAQKLCQTAGYEKVFFCNSGAEANECAIKLARKYSFDKYGKGRHKILTLVNSFHGRTLCTLSATGQDVFHNYFFPFVEGFDYVTANDIADLESKLDDTVCAVMLEYIQGEGGVNALEQAFVDAVFEKCAAKDVLVIADEVQTGVGRTGTFLAGEQFGHKADVTTLAKGIAGGLPMGACLANEKCAGVLDKGSHGSTFGGNPVCCAGGLAVLNTITADGFLAEVQRKAKLLREKLEKLDGVESVSGLGLMIGIALKDKKAIDVANAALEKGLLVLTAKTKVRLLPPLTITDEEIEKGVAILADVLSK</sequence>
<evidence type="ECO:0000313" key="7">
    <source>
        <dbReference type="Proteomes" id="UP000016662"/>
    </source>
</evidence>
<dbReference type="Pfam" id="PF00202">
    <property type="entry name" value="Aminotran_3"/>
    <property type="match status" value="1"/>
</dbReference>
<feature type="binding site" evidence="5">
    <location>
        <begin position="105"/>
        <end position="106"/>
    </location>
    <ligand>
        <name>pyridoxal 5'-phosphate</name>
        <dbReference type="ChEBI" id="CHEBI:597326"/>
    </ligand>
</feature>
<feature type="binding site" evidence="5">
    <location>
        <position position="280"/>
    </location>
    <ligand>
        <name>N(2)-acetyl-L-ornithine</name>
        <dbReference type="ChEBI" id="CHEBI:57805"/>
    </ligand>
</feature>
<comment type="cofactor">
    <cofactor evidence="5">
        <name>pyridoxal 5'-phosphate</name>
        <dbReference type="ChEBI" id="CHEBI:597326"/>
    </cofactor>
    <text evidence="5">Binds 1 pyridoxal phosphate per subunit.</text>
</comment>
<comment type="similarity">
    <text evidence="5">Belongs to the class-III pyridoxal-phosphate-dependent aminotransferase family. ArgD subfamily.</text>
</comment>
<dbReference type="InterPro" id="IPR049704">
    <property type="entry name" value="Aminotrans_3_PPA_site"/>
</dbReference>
<dbReference type="PROSITE" id="PS00600">
    <property type="entry name" value="AA_TRANSFER_CLASS_3"/>
    <property type="match status" value="1"/>
</dbReference>
<feature type="binding site" evidence="5">
    <location>
        <position position="138"/>
    </location>
    <ligand>
        <name>pyridoxal 5'-phosphate</name>
        <dbReference type="ChEBI" id="CHEBI:597326"/>
    </ligand>
</feature>
<comment type="subcellular location">
    <subcellularLocation>
        <location evidence="5">Cytoplasm</location>
    </subcellularLocation>
</comment>
<dbReference type="eggNOG" id="COG4992">
    <property type="taxonomic scope" value="Bacteria"/>
</dbReference>
<comment type="catalytic activity">
    <reaction evidence="5">
        <text>N(2)-acetyl-L-ornithine + 2-oxoglutarate = N-acetyl-L-glutamate 5-semialdehyde + L-glutamate</text>
        <dbReference type="Rhea" id="RHEA:18049"/>
        <dbReference type="ChEBI" id="CHEBI:16810"/>
        <dbReference type="ChEBI" id="CHEBI:29123"/>
        <dbReference type="ChEBI" id="CHEBI:29985"/>
        <dbReference type="ChEBI" id="CHEBI:57805"/>
        <dbReference type="EC" id="2.6.1.11"/>
    </reaction>
</comment>
<keyword evidence="7" id="KW-1185">Reference proteome</keyword>
<dbReference type="GO" id="GO:0042802">
    <property type="term" value="F:identical protein binding"/>
    <property type="evidence" value="ECO:0007669"/>
    <property type="project" value="TreeGrafter"/>
</dbReference>
<keyword evidence="2 5" id="KW-0028">Amino-acid biosynthesis</keyword>
<dbReference type="PIRSF" id="PIRSF000521">
    <property type="entry name" value="Transaminase_4ab_Lys_Orn"/>
    <property type="match status" value="1"/>
</dbReference>
<dbReference type="FunFam" id="3.40.640.10:FF:000004">
    <property type="entry name" value="Acetylornithine aminotransferase"/>
    <property type="match status" value="1"/>
</dbReference>
<dbReference type="CDD" id="cd00610">
    <property type="entry name" value="OAT_like"/>
    <property type="match status" value="1"/>
</dbReference>
<dbReference type="NCBIfam" id="NF002325">
    <property type="entry name" value="PRK01278.1"/>
    <property type="match status" value="1"/>
</dbReference>
<feature type="binding site" evidence="5">
    <location>
        <begin position="223"/>
        <end position="226"/>
    </location>
    <ligand>
        <name>pyridoxal 5'-phosphate</name>
        <dbReference type="ChEBI" id="CHEBI:597326"/>
    </ligand>
</feature>
<keyword evidence="5" id="KW-0055">Arginine biosynthesis</keyword>
<dbReference type="InterPro" id="IPR050103">
    <property type="entry name" value="Class-III_PLP-dep_AT"/>
</dbReference>
<dbReference type="EMBL" id="AWVF01000167">
    <property type="protein sequence ID" value="ERJ96352.1"/>
    <property type="molecule type" value="Genomic_DNA"/>
</dbReference>
<comment type="subunit">
    <text evidence="5">Homodimer.</text>
</comment>
<dbReference type="AlphaFoldDB" id="U2KVN1"/>
<evidence type="ECO:0000256" key="5">
    <source>
        <dbReference type="HAMAP-Rule" id="MF_01107"/>
    </source>
</evidence>
<dbReference type="HAMAP" id="MF_01107">
    <property type="entry name" value="ArgD_aminotrans_3"/>
    <property type="match status" value="1"/>
</dbReference>
<dbReference type="NCBIfam" id="TIGR00707">
    <property type="entry name" value="argD"/>
    <property type="match status" value="1"/>
</dbReference>
<gene>
    <name evidence="5" type="primary">argD</name>
    <name evidence="6" type="ORF">RUMCAL_01299</name>
</gene>
<dbReference type="InterPro" id="IPR015424">
    <property type="entry name" value="PyrdxlP-dep_Trfase"/>
</dbReference>
<dbReference type="GO" id="GO:0005737">
    <property type="term" value="C:cytoplasm"/>
    <property type="evidence" value="ECO:0007669"/>
    <property type="project" value="UniProtKB-SubCell"/>
</dbReference>
<dbReference type="GO" id="GO:0003992">
    <property type="term" value="F:N2-acetyl-L-ornithine:2-oxoglutarate 5-aminotransferase activity"/>
    <property type="evidence" value="ECO:0007669"/>
    <property type="project" value="UniProtKB-UniRule"/>
</dbReference>
<dbReference type="HOGENOM" id="CLU_016922_10_1_9"/>
<feature type="binding site" evidence="5">
    <location>
        <position position="281"/>
    </location>
    <ligand>
        <name>pyridoxal 5'-phosphate</name>
        <dbReference type="ChEBI" id="CHEBI:597326"/>
    </ligand>
</feature>
<evidence type="ECO:0000256" key="3">
    <source>
        <dbReference type="ARBA" id="ARBA00022679"/>
    </source>
</evidence>
<dbReference type="STRING" id="411473.RUMCAL_01299"/>
<keyword evidence="5" id="KW-0963">Cytoplasm</keyword>
<dbReference type="Proteomes" id="UP000016662">
    <property type="component" value="Unassembled WGS sequence"/>
</dbReference>
<dbReference type="SUPFAM" id="SSF53383">
    <property type="entry name" value="PLP-dependent transferases"/>
    <property type="match status" value="1"/>
</dbReference>
<keyword evidence="3 5" id="KW-0808">Transferase</keyword>
<dbReference type="InterPro" id="IPR004636">
    <property type="entry name" value="AcOrn/SuccOrn_fam"/>
</dbReference>
<name>U2KVN1_9FIRM</name>
<protein>
    <recommendedName>
        <fullName evidence="5">Acetylornithine aminotransferase</fullName>
        <shortName evidence="5">ACOAT</shortName>
        <ecNumber evidence="5">2.6.1.11</ecNumber>
    </recommendedName>
</protein>
<comment type="miscellaneous">
    <text evidence="5">May also have succinyldiaminopimelate aminotransferase activity, thus carrying out the corresponding step in lysine biosynthesis.</text>
</comment>
<reference evidence="6 7" key="1">
    <citation type="submission" date="2013-07" db="EMBL/GenBank/DDBJ databases">
        <authorList>
            <person name="Weinstock G."/>
            <person name="Sodergren E."/>
            <person name="Wylie T."/>
            <person name="Fulton L."/>
            <person name="Fulton R."/>
            <person name="Fronick C."/>
            <person name="O'Laughlin M."/>
            <person name="Godfrey J."/>
            <person name="Miner T."/>
            <person name="Herter B."/>
            <person name="Appelbaum E."/>
            <person name="Cordes M."/>
            <person name="Lek S."/>
            <person name="Wollam A."/>
            <person name="Pepin K.H."/>
            <person name="Palsikar V.B."/>
            <person name="Mitreva M."/>
            <person name="Wilson R.K."/>
        </authorList>
    </citation>
    <scope>NUCLEOTIDE SEQUENCE [LARGE SCALE GENOMIC DNA]</scope>
    <source>
        <strain evidence="6 7">ATCC 27760</strain>
    </source>
</reference>
<dbReference type="InterPro" id="IPR005814">
    <property type="entry name" value="Aminotrans_3"/>
</dbReference>
<dbReference type="EC" id="2.6.1.11" evidence="5"/>
<dbReference type="GO" id="GO:0006526">
    <property type="term" value="P:L-arginine biosynthetic process"/>
    <property type="evidence" value="ECO:0007669"/>
    <property type="project" value="UniProtKB-UniRule"/>
</dbReference>
<dbReference type="GO" id="GO:0030170">
    <property type="term" value="F:pyridoxal phosphate binding"/>
    <property type="evidence" value="ECO:0007669"/>
    <property type="project" value="InterPro"/>
</dbReference>
<comment type="pathway">
    <text evidence="5">Amino-acid biosynthesis; L-arginine biosynthesis; N(2)-acetyl-L-ornithine from L-glutamate: step 4/4.</text>
</comment>
<keyword evidence="4 5" id="KW-0663">Pyridoxal phosphate</keyword>
<dbReference type="PANTHER" id="PTHR11986:SF79">
    <property type="entry name" value="ACETYLORNITHINE AMINOTRANSFERASE, MITOCHONDRIAL"/>
    <property type="match status" value="1"/>
</dbReference>
<keyword evidence="1 5" id="KW-0032">Aminotransferase</keyword>
<organism evidence="6 7">
    <name type="scientific">Ruminococcus callidus ATCC 27760</name>
    <dbReference type="NCBI Taxonomy" id="411473"/>
    <lineage>
        <taxon>Bacteria</taxon>
        <taxon>Bacillati</taxon>
        <taxon>Bacillota</taxon>
        <taxon>Clostridia</taxon>
        <taxon>Eubacteriales</taxon>
        <taxon>Oscillospiraceae</taxon>
        <taxon>Ruminococcus</taxon>
    </lineage>
</organism>
<evidence type="ECO:0000313" key="6">
    <source>
        <dbReference type="EMBL" id="ERJ96352.1"/>
    </source>
</evidence>